<evidence type="ECO:0000313" key="2">
    <source>
        <dbReference type="EMBL" id="PST41687.1"/>
    </source>
</evidence>
<feature type="compositionally biased region" description="Basic and acidic residues" evidence="1">
    <location>
        <begin position="59"/>
        <end position="72"/>
    </location>
</feature>
<protein>
    <submittedName>
        <fullName evidence="2">Uncharacterized protein</fullName>
    </submittedName>
</protein>
<name>A0A2T3G2E2_9FIRM</name>
<organism evidence="2 3">
    <name type="scientific">Faecalibacillus faecis</name>
    <dbReference type="NCBI Taxonomy" id="1982628"/>
    <lineage>
        <taxon>Bacteria</taxon>
        <taxon>Bacillati</taxon>
        <taxon>Bacillota</taxon>
        <taxon>Erysipelotrichia</taxon>
        <taxon>Erysipelotrichales</taxon>
        <taxon>Coprobacillaceae</taxon>
        <taxon>Faecalibacillus</taxon>
    </lineage>
</organism>
<comment type="caution">
    <text evidence="2">The sequence shown here is derived from an EMBL/GenBank/DDBJ whole genome shotgun (WGS) entry which is preliminary data.</text>
</comment>
<dbReference type="AlphaFoldDB" id="A0A2T3G2E2"/>
<dbReference type="EMBL" id="PYLP01000002">
    <property type="protein sequence ID" value="PST41687.1"/>
    <property type="molecule type" value="Genomic_DNA"/>
</dbReference>
<dbReference type="RefSeq" id="WP_106987213.1">
    <property type="nucleotide sequence ID" value="NZ_DAWBWI010000166.1"/>
</dbReference>
<reference evidence="3" key="1">
    <citation type="submission" date="2018-03" db="EMBL/GenBank/DDBJ databases">
        <title>Lachnoclostridium SNUG30370 gen.nov., sp.nov., isolated from human faeces.</title>
        <authorList>
            <person name="Seo B."/>
            <person name="Jeon K."/>
            <person name="Ko G."/>
        </authorList>
    </citation>
    <scope>NUCLEOTIDE SEQUENCE [LARGE SCALE GENOMIC DNA]</scope>
    <source>
        <strain evidence="3">SNUG30370</strain>
    </source>
</reference>
<accession>A0A2T3G2E2</accession>
<evidence type="ECO:0000313" key="3">
    <source>
        <dbReference type="Proteomes" id="UP000241201"/>
    </source>
</evidence>
<evidence type="ECO:0000256" key="1">
    <source>
        <dbReference type="SAM" id="MobiDB-lite"/>
    </source>
</evidence>
<gene>
    <name evidence="2" type="ORF">C7U55_02560</name>
</gene>
<sequence>MAEGLRPHYHQEFEYYTIQYFDKKRHVIVKKIQYMCMICGRIRHEKYDCYVPPPKSKTKSLERNKKKYGNRE</sequence>
<dbReference type="Proteomes" id="UP000241201">
    <property type="component" value="Unassembled WGS sequence"/>
</dbReference>
<keyword evidence="3" id="KW-1185">Reference proteome</keyword>
<feature type="region of interest" description="Disordered" evidence="1">
    <location>
        <begin position="52"/>
        <end position="72"/>
    </location>
</feature>
<proteinExistence type="predicted"/>
<dbReference type="GeneID" id="77469988"/>